<name>A0A918UNQ8_9ACTN</name>
<keyword evidence="2" id="KW-0808">Transferase</keyword>
<dbReference type="AlphaFoldDB" id="A0A918UNQ8"/>
<dbReference type="InterPro" id="IPR007848">
    <property type="entry name" value="Small_mtfrase_dom"/>
</dbReference>
<comment type="caution">
    <text evidence="2">The sequence shown here is derived from an EMBL/GenBank/DDBJ whole genome shotgun (WGS) entry which is preliminary data.</text>
</comment>
<dbReference type="PRINTS" id="PR00507">
    <property type="entry name" value="N12N6MTFRASE"/>
</dbReference>
<evidence type="ECO:0000259" key="1">
    <source>
        <dbReference type="Pfam" id="PF05175"/>
    </source>
</evidence>
<dbReference type="EMBL" id="BMWG01000003">
    <property type="protein sequence ID" value="GGZ23497.1"/>
    <property type="molecule type" value="Genomic_DNA"/>
</dbReference>
<dbReference type="CDD" id="cd02440">
    <property type="entry name" value="AdoMet_MTases"/>
    <property type="match status" value="1"/>
</dbReference>
<evidence type="ECO:0000313" key="3">
    <source>
        <dbReference type="Proteomes" id="UP000630936"/>
    </source>
</evidence>
<dbReference type="GO" id="GO:0008170">
    <property type="term" value="F:N-methyltransferase activity"/>
    <property type="evidence" value="ECO:0007669"/>
    <property type="project" value="UniProtKB-ARBA"/>
</dbReference>
<dbReference type="SUPFAM" id="SSF53335">
    <property type="entry name" value="S-adenosyl-L-methionine-dependent methyltransferases"/>
    <property type="match status" value="1"/>
</dbReference>
<dbReference type="GO" id="GO:0003676">
    <property type="term" value="F:nucleic acid binding"/>
    <property type="evidence" value="ECO:0007669"/>
    <property type="project" value="InterPro"/>
</dbReference>
<dbReference type="Pfam" id="PF05175">
    <property type="entry name" value="MTS"/>
    <property type="match status" value="1"/>
</dbReference>
<dbReference type="GO" id="GO:0008757">
    <property type="term" value="F:S-adenosylmethionine-dependent methyltransferase activity"/>
    <property type="evidence" value="ECO:0007669"/>
    <property type="project" value="UniProtKB-ARBA"/>
</dbReference>
<dbReference type="Gene3D" id="3.40.50.150">
    <property type="entry name" value="Vaccinia Virus protein VP39"/>
    <property type="match status" value="1"/>
</dbReference>
<dbReference type="RefSeq" id="WP_190122206.1">
    <property type="nucleotide sequence ID" value="NZ_BMWG01000003.1"/>
</dbReference>
<keyword evidence="3" id="KW-1185">Reference proteome</keyword>
<dbReference type="GO" id="GO:0032259">
    <property type="term" value="P:methylation"/>
    <property type="evidence" value="ECO:0007669"/>
    <property type="project" value="UniProtKB-KW"/>
</dbReference>
<evidence type="ECO:0000313" key="2">
    <source>
        <dbReference type="EMBL" id="GGZ23497.1"/>
    </source>
</evidence>
<organism evidence="2 3">
    <name type="scientific">Streptomyces inusitatus</name>
    <dbReference type="NCBI Taxonomy" id="68221"/>
    <lineage>
        <taxon>Bacteria</taxon>
        <taxon>Bacillati</taxon>
        <taxon>Actinomycetota</taxon>
        <taxon>Actinomycetes</taxon>
        <taxon>Kitasatosporales</taxon>
        <taxon>Streptomycetaceae</taxon>
        <taxon>Streptomyces</taxon>
    </lineage>
</organism>
<dbReference type="PROSITE" id="PS00092">
    <property type="entry name" value="N6_MTASE"/>
    <property type="match status" value="1"/>
</dbReference>
<feature type="domain" description="Methyltransferase small" evidence="1">
    <location>
        <begin position="106"/>
        <end position="203"/>
    </location>
</feature>
<reference evidence="2" key="2">
    <citation type="submission" date="2020-09" db="EMBL/GenBank/DDBJ databases">
        <authorList>
            <person name="Sun Q."/>
            <person name="Ohkuma M."/>
        </authorList>
    </citation>
    <scope>NUCLEOTIDE SEQUENCE</scope>
    <source>
        <strain evidence="2">JCM 4988</strain>
    </source>
</reference>
<keyword evidence="2" id="KW-0489">Methyltransferase</keyword>
<accession>A0A918UNQ8</accession>
<dbReference type="InterPro" id="IPR029063">
    <property type="entry name" value="SAM-dependent_MTases_sf"/>
</dbReference>
<gene>
    <name evidence="2" type="ORF">GCM10010387_15860</name>
</gene>
<dbReference type="Proteomes" id="UP000630936">
    <property type="component" value="Unassembled WGS sequence"/>
</dbReference>
<dbReference type="InterPro" id="IPR002052">
    <property type="entry name" value="DNA_methylase_N6_adenine_CS"/>
</dbReference>
<reference evidence="2" key="1">
    <citation type="journal article" date="2014" name="Int. J. Syst. Evol. Microbiol.">
        <title>Complete genome sequence of Corynebacterium casei LMG S-19264T (=DSM 44701T), isolated from a smear-ripened cheese.</title>
        <authorList>
            <consortium name="US DOE Joint Genome Institute (JGI-PGF)"/>
            <person name="Walter F."/>
            <person name="Albersmeier A."/>
            <person name="Kalinowski J."/>
            <person name="Ruckert C."/>
        </authorList>
    </citation>
    <scope>NUCLEOTIDE SEQUENCE</scope>
    <source>
        <strain evidence="2">JCM 4988</strain>
    </source>
</reference>
<protein>
    <submittedName>
        <fullName evidence="2">Lambda phage type II DNA modification methyltransferase</fullName>
    </submittedName>
</protein>
<sequence length="276" mass="30832">MRFPTNVLSALADPRTEIRGDQVKIPFELDRPVYEALNVVLKEMGGRWDGRKAVRAHVFPHRIEEHFAQCIAAGEYPSRYEQGWFPTPHALVMQVCDLAGIYAGMSVLEPSAGAGALTQEVAKRGGLVDAYEVDERRADILREQGDCRRVFAGDFLAQDPMEYAEGFDRIVMNPPFSNGLDHIQHAIGFMKDDGILVSVMSEGLMWRSDRKTSEFRAMVEEVGGEIEPLPADSFAVSGTNVRTCLLYLPGYAGGPLRTHDWLNRQPKQLDLFEFAA</sequence>
<proteinExistence type="predicted"/>